<keyword evidence="1" id="KW-0646">Protease inhibitor</keyword>
<accession>A0AAD5L6S8</accession>
<dbReference type="InterPro" id="IPR036058">
    <property type="entry name" value="Kazal_dom_sf"/>
</dbReference>
<dbReference type="InterPro" id="IPR002350">
    <property type="entry name" value="Kazal_dom"/>
</dbReference>
<evidence type="ECO:0000313" key="6">
    <source>
        <dbReference type="EMBL" id="KAJ0391458.1"/>
    </source>
</evidence>
<gene>
    <name evidence="6" type="ORF">P43SY_011268</name>
</gene>
<protein>
    <recommendedName>
        <fullName evidence="5">Kazal-like domain-containing protein</fullName>
    </recommendedName>
</protein>
<feature type="signal peptide" evidence="4">
    <location>
        <begin position="1"/>
        <end position="17"/>
    </location>
</feature>
<dbReference type="AlphaFoldDB" id="A0AAD5L6S8"/>
<comment type="caution">
    <text evidence="6">The sequence shown here is derived from an EMBL/GenBank/DDBJ whole genome shotgun (WGS) entry which is preliminary data.</text>
</comment>
<dbReference type="InterPro" id="IPR050653">
    <property type="entry name" value="Prot_Inhib_GrowthFact_Antg"/>
</dbReference>
<dbReference type="EMBL" id="JAKCXM010001023">
    <property type="protein sequence ID" value="KAJ0391458.1"/>
    <property type="molecule type" value="Genomic_DNA"/>
</dbReference>
<dbReference type="PANTHER" id="PTHR10913">
    <property type="entry name" value="FOLLISTATIN-RELATED"/>
    <property type="match status" value="1"/>
</dbReference>
<dbReference type="Proteomes" id="UP001209570">
    <property type="component" value="Unassembled WGS sequence"/>
</dbReference>
<organism evidence="6 7">
    <name type="scientific">Pythium insidiosum</name>
    <name type="common">Pythiosis disease agent</name>
    <dbReference type="NCBI Taxonomy" id="114742"/>
    <lineage>
        <taxon>Eukaryota</taxon>
        <taxon>Sar</taxon>
        <taxon>Stramenopiles</taxon>
        <taxon>Oomycota</taxon>
        <taxon>Peronosporomycetes</taxon>
        <taxon>Pythiales</taxon>
        <taxon>Pythiaceae</taxon>
        <taxon>Pythium</taxon>
    </lineage>
</organism>
<keyword evidence="7" id="KW-1185">Reference proteome</keyword>
<keyword evidence="3" id="KW-1015">Disulfide bond</keyword>
<evidence type="ECO:0000256" key="2">
    <source>
        <dbReference type="ARBA" id="ARBA00022900"/>
    </source>
</evidence>
<reference evidence="6" key="1">
    <citation type="submission" date="2021-12" db="EMBL/GenBank/DDBJ databases">
        <title>Prjna785345.</title>
        <authorList>
            <person name="Rujirawat T."/>
            <person name="Krajaejun T."/>
        </authorList>
    </citation>
    <scope>NUCLEOTIDE SEQUENCE</scope>
    <source>
        <strain evidence="6">Pi057C3</strain>
    </source>
</reference>
<evidence type="ECO:0000313" key="7">
    <source>
        <dbReference type="Proteomes" id="UP001209570"/>
    </source>
</evidence>
<dbReference type="PANTHER" id="PTHR10913:SF45">
    <property type="entry name" value="FOLLISTATIN, ISOFORM A-RELATED"/>
    <property type="match status" value="1"/>
</dbReference>
<evidence type="ECO:0000259" key="5">
    <source>
        <dbReference type="PROSITE" id="PS51465"/>
    </source>
</evidence>
<dbReference type="SUPFAM" id="SSF100895">
    <property type="entry name" value="Kazal-type serine protease inhibitors"/>
    <property type="match status" value="5"/>
</dbReference>
<dbReference type="CDD" id="cd00104">
    <property type="entry name" value="KAZAL_FS"/>
    <property type="match status" value="5"/>
</dbReference>
<dbReference type="PROSITE" id="PS51465">
    <property type="entry name" value="KAZAL_2"/>
    <property type="match status" value="5"/>
</dbReference>
<feature type="domain" description="Kazal-like" evidence="5">
    <location>
        <begin position="186"/>
        <end position="241"/>
    </location>
</feature>
<keyword evidence="2" id="KW-0722">Serine protease inhibitor</keyword>
<keyword evidence="4" id="KW-0732">Signal</keyword>
<feature type="domain" description="Kazal-like" evidence="5">
    <location>
        <begin position="247"/>
        <end position="300"/>
    </location>
</feature>
<feature type="domain" description="Kazal-like" evidence="5">
    <location>
        <begin position="72"/>
        <end position="127"/>
    </location>
</feature>
<evidence type="ECO:0000256" key="1">
    <source>
        <dbReference type="ARBA" id="ARBA00022690"/>
    </source>
</evidence>
<name>A0AAD5L6S8_PYTIN</name>
<dbReference type="GO" id="GO:0005576">
    <property type="term" value="C:extracellular region"/>
    <property type="evidence" value="ECO:0007669"/>
    <property type="project" value="TreeGrafter"/>
</dbReference>
<feature type="domain" description="Kazal-like" evidence="5">
    <location>
        <begin position="128"/>
        <end position="183"/>
    </location>
</feature>
<proteinExistence type="predicted"/>
<evidence type="ECO:0000256" key="4">
    <source>
        <dbReference type="SAM" id="SignalP"/>
    </source>
</evidence>
<dbReference type="Pfam" id="PF07648">
    <property type="entry name" value="Kazal_2"/>
    <property type="match status" value="4"/>
</dbReference>
<dbReference type="SMART" id="SM00280">
    <property type="entry name" value="KAZAL"/>
    <property type="match status" value="5"/>
</dbReference>
<feature type="chain" id="PRO_5042112829" description="Kazal-like domain-containing protein" evidence="4">
    <location>
        <begin position="18"/>
        <end position="300"/>
    </location>
</feature>
<feature type="domain" description="Kazal-like" evidence="5">
    <location>
        <begin position="16"/>
        <end position="71"/>
    </location>
</feature>
<sequence>MKIAAILALALVSAVEAAPPNCNRMCPKILKPVCASNDVTYDNDCYFDVAKCLMGADGKDLYIKHEGECAAKPASPSCFIMCPGVMEPVCASNGITYDNACKFDVAKCKLGDAGKDLFIKHDGYCEAKPSTTCDDIVCPDVMEPVCGSNMITYHNACEFDVAKCKLGDAGKDLYIKHDGYCSRAAVNAAAACNTICADVYAPVCASNGESFRNKCKFNVAKCKLGDAGKDLTIKHDGECGDIAKRALRAEIGCDIGCIDVYEPVCGSDMITYNNECELRVAKCTSNDPTLAVLYPGFCRR</sequence>
<evidence type="ECO:0000256" key="3">
    <source>
        <dbReference type="ARBA" id="ARBA00023157"/>
    </source>
</evidence>
<dbReference type="Gene3D" id="3.30.60.30">
    <property type="match status" value="5"/>
</dbReference>
<dbReference type="Pfam" id="PF00050">
    <property type="entry name" value="Kazal_1"/>
    <property type="match status" value="1"/>
</dbReference>